<dbReference type="AlphaFoldDB" id="A0A8J2ZP88"/>
<feature type="transmembrane region" description="Helical" evidence="1">
    <location>
        <begin position="141"/>
        <end position="171"/>
    </location>
</feature>
<keyword evidence="1" id="KW-0812">Transmembrane</keyword>
<dbReference type="GO" id="GO:0140359">
    <property type="term" value="F:ABC-type transporter activity"/>
    <property type="evidence" value="ECO:0007669"/>
    <property type="project" value="InterPro"/>
</dbReference>
<feature type="transmembrane region" description="Helical" evidence="1">
    <location>
        <begin position="183"/>
        <end position="203"/>
    </location>
</feature>
<sequence>MNKLKILGGMVVHEIKLLLRSKWLLNFTLLFLAMAALFYFYGLQSVENDPKEVVYGLESMGTEIDTGTVDPSYFGLDVIEVEENKETAESAGYSRAIAMLMNLSLWLIPVICLILGSNSIITDKEGGGLSLYRTYHMPFTYYVLSKFIALCVSLLASLGVSYGVFGIIVSLTGQGAQGTYFQTFLWLNVFLVIVFSALSLFIGSISTTRMQGLSFALIAWSFLVFVYEFIVFSVVDFVSYGQKLTGMLLFILMNPIESLRVWSIEKLNAEYIFGPEYLLIHEWGQSGMLTNYLIVSIIAMIVMALSVSTVVMKKRG</sequence>
<dbReference type="Proteomes" id="UP000602050">
    <property type="component" value="Unassembled WGS sequence"/>
</dbReference>
<dbReference type="Pfam" id="PF12679">
    <property type="entry name" value="ABC2_membrane_2"/>
    <property type="match status" value="1"/>
</dbReference>
<reference evidence="2" key="1">
    <citation type="journal article" date="2014" name="Int. J. Syst. Evol. Microbiol.">
        <title>Complete genome sequence of Corynebacterium casei LMG S-19264T (=DSM 44701T), isolated from a smear-ripened cheese.</title>
        <authorList>
            <consortium name="US DOE Joint Genome Institute (JGI-PGF)"/>
            <person name="Walter F."/>
            <person name="Albersmeier A."/>
            <person name="Kalinowski J."/>
            <person name="Ruckert C."/>
        </authorList>
    </citation>
    <scope>NUCLEOTIDE SEQUENCE</scope>
    <source>
        <strain evidence="2">CGMCC 1.12360</strain>
    </source>
</reference>
<evidence type="ECO:0000313" key="2">
    <source>
        <dbReference type="EMBL" id="GGH70319.1"/>
    </source>
</evidence>
<dbReference type="EMBL" id="BMEV01000006">
    <property type="protein sequence ID" value="GGH70319.1"/>
    <property type="molecule type" value="Genomic_DNA"/>
</dbReference>
<name>A0A8J2ZP88_9BACI</name>
<comment type="caution">
    <text evidence="2">The sequence shown here is derived from an EMBL/GenBank/DDBJ whole genome shotgun (WGS) entry which is preliminary data.</text>
</comment>
<dbReference type="GO" id="GO:0005886">
    <property type="term" value="C:plasma membrane"/>
    <property type="evidence" value="ECO:0007669"/>
    <property type="project" value="UniProtKB-SubCell"/>
</dbReference>
<evidence type="ECO:0000256" key="1">
    <source>
        <dbReference type="SAM" id="Phobius"/>
    </source>
</evidence>
<evidence type="ECO:0000313" key="3">
    <source>
        <dbReference type="Proteomes" id="UP000602050"/>
    </source>
</evidence>
<accession>A0A8J2ZP88</accession>
<keyword evidence="1" id="KW-1133">Transmembrane helix</keyword>
<protein>
    <recommendedName>
        <fullName evidence="4">ABC-2 type transport system permease protein</fullName>
    </recommendedName>
</protein>
<dbReference type="RefSeq" id="WP_188390811.1">
    <property type="nucleotide sequence ID" value="NZ_BMEV01000006.1"/>
</dbReference>
<feature type="transmembrane region" description="Helical" evidence="1">
    <location>
        <begin position="292"/>
        <end position="312"/>
    </location>
</feature>
<feature type="transmembrane region" description="Helical" evidence="1">
    <location>
        <begin position="215"/>
        <end position="240"/>
    </location>
</feature>
<gene>
    <name evidence="2" type="ORF">GCM10010978_05130</name>
</gene>
<keyword evidence="1" id="KW-0472">Membrane</keyword>
<feature type="transmembrane region" description="Helical" evidence="1">
    <location>
        <begin position="103"/>
        <end position="121"/>
    </location>
</feature>
<evidence type="ECO:0008006" key="4">
    <source>
        <dbReference type="Google" id="ProtNLM"/>
    </source>
</evidence>
<proteinExistence type="predicted"/>
<reference evidence="2" key="2">
    <citation type="submission" date="2020-09" db="EMBL/GenBank/DDBJ databases">
        <authorList>
            <person name="Sun Q."/>
            <person name="Zhou Y."/>
        </authorList>
    </citation>
    <scope>NUCLEOTIDE SEQUENCE</scope>
    <source>
        <strain evidence="2">CGMCC 1.12360</strain>
    </source>
</reference>
<feature type="transmembrane region" description="Helical" evidence="1">
    <location>
        <begin position="23"/>
        <end position="41"/>
    </location>
</feature>
<organism evidence="2 3">
    <name type="scientific">Compostibacillus humi</name>
    <dbReference type="NCBI Taxonomy" id="1245525"/>
    <lineage>
        <taxon>Bacteria</taxon>
        <taxon>Bacillati</taxon>
        <taxon>Bacillota</taxon>
        <taxon>Bacilli</taxon>
        <taxon>Bacillales</taxon>
        <taxon>Bacillaceae</taxon>
        <taxon>Compostibacillus</taxon>
    </lineage>
</organism>
<keyword evidence="3" id="KW-1185">Reference proteome</keyword>